<keyword evidence="3" id="KW-1185">Reference proteome</keyword>
<feature type="chain" id="PRO_5040760939" description="Secreted protein" evidence="1">
    <location>
        <begin position="22"/>
        <end position="84"/>
    </location>
</feature>
<dbReference type="AlphaFoldDB" id="A0A9W4XUC8"/>
<protein>
    <recommendedName>
        <fullName evidence="4">Secreted protein</fullName>
    </recommendedName>
</protein>
<keyword evidence="1" id="KW-0732">Signal</keyword>
<accession>A0A9W4XUC8</accession>
<feature type="signal peptide" evidence="1">
    <location>
        <begin position="1"/>
        <end position="21"/>
    </location>
</feature>
<evidence type="ECO:0000313" key="2">
    <source>
        <dbReference type="EMBL" id="CAI6333202.1"/>
    </source>
</evidence>
<dbReference type="EMBL" id="CAOQHR010000004">
    <property type="protein sequence ID" value="CAI6333202.1"/>
    <property type="molecule type" value="Genomic_DNA"/>
</dbReference>
<evidence type="ECO:0000313" key="3">
    <source>
        <dbReference type="Proteomes" id="UP001152607"/>
    </source>
</evidence>
<sequence length="84" mass="9233">MAGKSLFTIFCISCSLNRTQGWGLAMCVSTSITGRVITSAMTRAFSRDISLRAIQDHVSRPSKNCGFQDMRYVQRIRAGPESGV</sequence>
<gene>
    <name evidence="2" type="ORF">PDIGIT_LOCUS6239</name>
</gene>
<comment type="caution">
    <text evidence="2">The sequence shown here is derived from an EMBL/GenBank/DDBJ whole genome shotgun (WGS) entry which is preliminary data.</text>
</comment>
<organism evidence="2 3">
    <name type="scientific">Periconia digitata</name>
    <dbReference type="NCBI Taxonomy" id="1303443"/>
    <lineage>
        <taxon>Eukaryota</taxon>
        <taxon>Fungi</taxon>
        <taxon>Dikarya</taxon>
        <taxon>Ascomycota</taxon>
        <taxon>Pezizomycotina</taxon>
        <taxon>Dothideomycetes</taxon>
        <taxon>Pleosporomycetidae</taxon>
        <taxon>Pleosporales</taxon>
        <taxon>Massarineae</taxon>
        <taxon>Periconiaceae</taxon>
        <taxon>Periconia</taxon>
    </lineage>
</organism>
<name>A0A9W4XUC8_9PLEO</name>
<dbReference type="Proteomes" id="UP001152607">
    <property type="component" value="Unassembled WGS sequence"/>
</dbReference>
<evidence type="ECO:0000256" key="1">
    <source>
        <dbReference type="SAM" id="SignalP"/>
    </source>
</evidence>
<evidence type="ECO:0008006" key="4">
    <source>
        <dbReference type="Google" id="ProtNLM"/>
    </source>
</evidence>
<proteinExistence type="predicted"/>
<reference evidence="2" key="1">
    <citation type="submission" date="2023-01" db="EMBL/GenBank/DDBJ databases">
        <authorList>
            <person name="Van Ghelder C."/>
            <person name="Rancurel C."/>
        </authorList>
    </citation>
    <scope>NUCLEOTIDE SEQUENCE</scope>
    <source>
        <strain evidence="2">CNCM I-4278</strain>
    </source>
</reference>